<sequence length="58" mass="5979">MSDGTRTSDNDGGTGSGLSRRGFLGRAAVASASVTVLGQAGPQRRQPARTGKERTWST</sequence>
<dbReference type="InterPro" id="IPR019546">
    <property type="entry name" value="TAT_signal_bac_arc"/>
</dbReference>
<dbReference type="NCBIfam" id="TIGR01409">
    <property type="entry name" value="TAT_signal_seq"/>
    <property type="match status" value="1"/>
</dbReference>
<gene>
    <name evidence="2" type="ORF">G7043_40860</name>
</gene>
<reference evidence="2 3" key="1">
    <citation type="submission" date="2020-03" db="EMBL/GenBank/DDBJ databases">
        <title>Isolation and identification of active actinomycetes.</title>
        <authorList>
            <person name="Sun X."/>
        </authorList>
    </citation>
    <scope>NUCLEOTIDE SEQUENCE [LARGE SCALE GENOMIC DNA]</scope>
    <source>
        <strain evidence="2 3">NEAU-D13</strain>
    </source>
</reference>
<keyword evidence="3" id="KW-1185">Reference proteome</keyword>
<dbReference type="AlphaFoldDB" id="A0A7C9RWY1"/>
<dbReference type="Proteomes" id="UP000481360">
    <property type="component" value="Unassembled WGS sequence"/>
</dbReference>
<evidence type="ECO:0000313" key="3">
    <source>
        <dbReference type="Proteomes" id="UP000481360"/>
    </source>
</evidence>
<comment type="caution">
    <text evidence="2">The sequence shown here is derived from an EMBL/GenBank/DDBJ whole genome shotgun (WGS) entry which is preliminary data.</text>
</comment>
<feature type="compositionally biased region" description="Polar residues" evidence="1">
    <location>
        <begin position="1"/>
        <end position="11"/>
    </location>
</feature>
<dbReference type="EMBL" id="JAAMPJ010000015">
    <property type="protein sequence ID" value="NGY65265.1"/>
    <property type="molecule type" value="Genomic_DNA"/>
</dbReference>
<organism evidence="2 3">
    <name type="scientific">Lentzea alba</name>
    <dbReference type="NCBI Taxonomy" id="2714351"/>
    <lineage>
        <taxon>Bacteria</taxon>
        <taxon>Bacillati</taxon>
        <taxon>Actinomycetota</taxon>
        <taxon>Actinomycetes</taxon>
        <taxon>Pseudonocardiales</taxon>
        <taxon>Pseudonocardiaceae</taxon>
        <taxon>Lentzea</taxon>
    </lineage>
</organism>
<dbReference type="RefSeq" id="WP_166054071.1">
    <property type="nucleotide sequence ID" value="NZ_JAAMPJ010000015.1"/>
</dbReference>
<accession>A0A7C9RWY1</accession>
<dbReference type="PROSITE" id="PS51318">
    <property type="entry name" value="TAT"/>
    <property type="match status" value="1"/>
</dbReference>
<proteinExistence type="predicted"/>
<dbReference type="InterPro" id="IPR006311">
    <property type="entry name" value="TAT_signal"/>
</dbReference>
<evidence type="ECO:0000313" key="2">
    <source>
        <dbReference type="EMBL" id="NGY65265.1"/>
    </source>
</evidence>
<feature type="region of interest" description="Disordered" evidence="1">
    <location>
        <begin position="1"/>
        <end position="21"/>
    </location>
</feature>
<evidence type="ECO:0000256" key="1">
    <source>
        <dbReference type="SAM" id="MobiDB-lite"/>
    </source>
</evidence>
<name>A0A7C9RWY1_9PSEU</name>
<feature type="region of interest" description="Disordered" evidence="1">
    <location>
        <begin position="35"/>
        <end position="58"/>
    </location>
</feature>
<protein>
    <submittedName>
        <fullName evidence="2">Twin-arginine translocation signal domain-containing protein</fullName>
    </submittedName>
</protein>